<dbReference type="RefSeq" id="WP_184677467.1">
    <property type="nucleotide sequence ID" value="NZ_JACHGY010000001.1"/>
</dbReference>
<comment type="caution">
    <text evidence="1">The sequence shown here is derived from an EMBL/GenBank/DDBJ whole genome shotgun (WGS) entry which is preliminary data.</text>
</comment>
<accession>A0A7X0H5Z4</accession>
<sequence>MNIGPDKEDLAICFASHLGLSEPLKVKSLFFWLYQQYLELGYRPHHMSFKAQASDRVRKFRGINDCKNRMTADEWMRTDSVGLTYGEPHLRKSGGPISWTMQSTVSRHYVSEYDREEYFWMRSRWEADWCVFAAWSGINEADVIARQIGFAKQIVDDYGYLFWMRRGSAPSFYIGGTDFSTACRNEEQANNVGAWRNNKEHFNVPLLRDIYPYNFFTKKYLNLPVGDITLAGWIDSDRGRGVLTRLTDKVMMWEPVVENIPAIRETLFRAGVMFYWRFYAQDEYYRMDGPRSLRDDEATPDIFTKKFYEGLDPKLTL</sequence>
<organism evidence="1 2">
    <name type="scientific">Algisphaera agarilytica</name>
    <dbReference type="NCBI Taxonomy" id="1385975"/>
    <lineage>
        <taxon>Bacteria</taxon>
        <taxon>Pseudomonadati</taxon>
        <taxon>Planctomycetota</taxon>
        <taxon>Phycisphaerae</taxon>
        <taxon>Phycisphaerales</taxon>
        <taxon>Phycisphaeraceae</taxon>
        <taxon>Algisphaera</taxon>
    </lineage>
</organism>
<gene>
    <name evidence="1" type="ORF">HNQ40_001718</name>
</gene>
<keyword evidence="2" id="KW-1185">Reference proteome</keyword>
<evidence type="ECO:0000313" key="2">
    <source>
        <dbReference type="Proteomes" id="UP000541810"/>
    </source>
</evidence>
<protein>
    <submittedName>
        <fullName evidence="1">Uncharacterized protein</fullName>
    </submittedName>
</protein>
<name>A0A7X0H5Z4_9BACT</name>
<evidence type="ECO:0000313" key="1">
    <source>
        <dbReference type="EMBL" id="MBB6429912.1"/>
    </source>
</evidence>
<dbReference type="Proteomes" id="UP000541810">
    <property type="component" value="Unassembled WGS sequence"/>
</dbReference>
<dbReference type="AlphaFoldDB" id="A0A7X0H5Z4"/>
<proteinExistence type="predicted"/>
<dbReference type="EMBL" id="JACHGY010000001">
    <property type="protein sequence ID" value="MBB6429912.1"/>
    <property type="molecule type" value="Genomic_DNA"/>
</dbReference>
<reference evidence="1 2" key="1">
    <citation type="submission" date="2020-08" db="EMBL/GenBank/DDBJ databases">
        <title>Genomic Encyclopedia of Type Strains, Phase IV (KMG-IV): sequencing the most valuable type-strain genomes for metagenomic binning, comparative biology and taxonomic classification.</title>
        <authorList>
            <person name="Goeker M."/>
        </authorList>
    </citation>
    <scope>NUCLEOTIDE SEQUENCE [LARGE SCALE GENOMIC DNA]</scope>
    <source>
        <strain evidence="1 2">DSM 103725</strain>
    </source>
</reference>